<dbReference type="InterPro" id="IPR010930">
    <property type="entry name" value="Flg_bb/hook_C_dom"/>
</dbReference>
<gene>
    <name evidence="4" type="ORF">OM33_02250</name>
</gene>
<accession>A0A0A7EC22</accession>
<dbReference type="eggNOG" id="ENOG5032R3A">
    <property type="taxonomic scope" value="Bacteria"/>
</dbReference>
<dbReference type="RefSeq" id="WP_038638207.1">
    <property type="nucleotide sequence ID" value="NZ_CP009888.1"/>
</dbReference>
<feature type="compositionally biased region" description="Polar residues" evidence="2">
    <location>
        <begin position="18"/>
        <end position="31"/>
    </location>
</feature>
<evidence type="ECO:0000313" key="5">
    <source>
        <dbReference type="Proteomes" id="UP000030341"/>
    </source>
</evidence>
<dbReference type="EMBL" id="CP009888">
    <property type="protein sequence ID" value="AIY64104.1"/>
    <property type="molecule type" value="Genomic_DNA"/>
</dbReference>
<evidence type="ECO:0000259" key="3">
    <source>
        <dbReference type="Pfam" id="PF06429"/>
    </source>
</evidence>
<feature type="region of interest" description="Disordered" evidence="2">
    <location>
        <begin position="18"/>
        <end position="60"/>
    </location>
</feature>
<dbReference type="STRING" id="1348114.OM33_02250"/>
<dbReference type="HOGENOM" id="CLU_179399_1_0_6"/>
<keyword evidence="5" id="KW-1185">Reference proteome</keyword>
<dbReference type="Proteomes" id="UP000030341">
    <property type="component" value="Chromosome 1"/>
</dbReference>
<feature type="compositionally biased region" description="Basic and acidic residues" evidence="2">
    <location>
        <begin position="36"/>
        <end position="53"/>
    </location>
</feature>
<organism evidence="4 5">
    <name type="scientific">Pseudoalteromonas piratica</name>
    <dbReference type="NCBI Taxonomy" id="1348114"/>
    <lineage>
        <taxon>Bacteria</taxon>
        <taxon>Pseudomonadati</taxon>
        <taxon>Pseudomonadota</taxon>
        <taxon>Gammaproteobacteria</taxon>
        <taxon>Alteromonadales</taxon>
        <taxon>Pseudoalteromonadaceae</taxon>
        <taxon>Pseudoalteromonas</taxon>
    </lineage>
</organism>
<feature type="domain" description="Flagellar basal-body/hook protein C-terminal" evidence="3">
    <location>
        <begin position="59"/>
        <end position="94"/>
    </location>
</feature>
<sequence length="97" mass="10470">MDVSNNLGSAFNAGVQGLQSASDGITESSVNIARAQTERENVERSEPAPETREAQSQPVNVTEELVNLRVEQFNAQANTRSIQTADEVLGTLIDVRV</sequence>
<evidence type="ECO:0000256" key="2">
    <source>
        <dbReference type="SAM" id="MobiDB-lite"/>
    </source>
</evidence>
<reference evidence="4 5" key="1">
    <citation type="submission" date="2014-11" db="EMBL/GenBank/DDBJ databases">
        <title>Complete Genome Sequence of Pseudoalteromonas sp. Strain OCN003 Isolated from Kaneohe Bay, Oahu, Hawaii.</title>
        <authorList>
            <person name="Beurmann S."/>
            <person name="Videau P."/>
            <person name="Ushijima B."/>
            <person name="Smith A.M."/>
            <person name="Aeby G.S."/>
            <person name="Callahan S.M."/>
            <person name="Belcaid M."/>
        </authorList>
    </citation>
    <scope>NUCLEOTIDE SEQUENCE [LARGE SCALE GENOMIC DNA]</scope>
    <source>
        <strain evidence="4 5">OCN003</strain>
    </source>
</reference>
<dbReference type="KEGG" id="pseo:OM33_02250"/>
<dbReference type="Pfam" id="PF06429">
    <property type="entry name" value="Flg_bbr_C"/>
    <property type="match status" value="1"/>
</dbReference>
<dbReference type="AlphaFoldDB" id="A0A0A7EC22"/>
<dbReference type="OrthoDB" id="5588953at2"/>
<proteinExistence type="inferred from homology"/>
<comment type="similarity">
    <text evidence="1">Belongs to the flagella basal body rod proteins family.</text>
</comment>
<evidence type="ECO:0000313" key="4">
    <source>
        <dbReference type="EMBL" id="AIY64104.1"/>
    </source>
</evidence>
<evidence type="ECO:0000256" key="1">
    <source>
        <dbReference type="ARBA" id="ARBA00009677"/>
    </source>
</evidence>
<protein>
    <recommendedName>
        <fullName evidence="3">Flagellar basal-body/hook protein C-terminal domain-containing protein</fullName>
    </recommendedName>
</protein>
<name>A0A0A7EC22_9GAMM</name>